<gene>
    <name evidence="16" type="ORF">SAMN04489806_3180</name>
</gene>
<keyword evidence="8 13" id="KW-0812">Transmembrane</keyword>
<feature type="transmembrane region" description="Helical" evidence="13">
    <location>
        <begin position="21"/>
        <end position="45"/>
    </location>
</feature>
<dbReference type="GO" id="GO:0005886">
    <property type="term" value="C:plasma membrane"/>
    <property type="evidence" value="ECO:0007669"/>
    <property type="project" value="UniProtKB-SubCell"/>
</dbReference>
<evidence type="ECO:0000256" key="4">
    <source>
        <dbReference type="ARBA" id="ARBA00011160"/>
    </source>
</evidence>
<comment type="function">
    <text evidence="1">Part of the ABC transporter FtsEX involved in cellular division.</text>
</comment>
<dbReference type="InterPro" id="IPR003838">
    <property type="entry name" value="ABC3_permease_C"/>
</dbReference>
<keyword evidence="11 12" id="KW-0131">Cell cycle</keyword>
<evidence type="ECO:0000256" key="11">
    <source>
        <dbReference type="ARBA" id="ARBA00023306"/>
    </source>
</evidence>
<feature type="transmembrane region" description="Helical" evidence="13">
    <location>
        <begin position="278"/>
        <end position="300"/>
    </location>
</feature>
<organism evidence="16 17">
    <name type="scientific">Paramicrobacterium humi</name>
    <dbReference type="NCBI Taxonomy" id="640635"/>
    <lineage>
        <taxon>Bacteria</taxon>
        <taxon>Bacillati</taxon>
        <taxon>Actinomycetota</taxon>
        <taxon>Actinomycetes</taxon>
        <taxon>Micrococcales</taxon>
        <taxon>Microbacteriaceae</taxon>
        <taxon>Paramicrobacterium</taxon>
    </lineage>
</organism>
<dbReference type="Pfam" id="PF18075">
    <property type="entry name" value="FtsX_ECD"/>
    <property type="match status" value="1"/>
</dbReference>
<dbReference type="PANTHER" id="PTHR47755:SF1">
    <property type="entry name" value="CELL DIVISION PROTEIN FTSX"/>
    <property type="match status" value="1"/>
</dbReference>
<dbReference type="InterPro" id="IPR040690">
    <property type="entry name" value="FtsX_ECD"/>
</dbReference>
<comment type="subunit">
    <text evidence="4">Forms a membrane-associated complex with FtsE.</text>
</comment>
<name>A0A1H4TDM5_9MICO</name>
<keyword evidence="7 12" id="KW-0132">Cell division</keyword>
<reference evidence="16 17" key="1">
    <citation type="submission" date="2016-10" db="EMBL/GenBank/DDBJ databases">
        <authorList>
            <person name="de Groot N.N."/>
        </authorList>
    </citation>
    <scope>NUCLEOTIDE SEQUENCE [LARGE SCALE GENOMIC DNA]</scope>
    <source>
        <strain evidence="16 17">DSM 21799</strain>
    </source>
</reference>
<accession>A0A1H4TDM5</accession>
<evidence type="ECO:0000256" key="1">
    <source>
        <dbReference type="ARBA" id="ARBA00003552"/>
    </source>
</evidence>
<dbReference type="PANTHER" id="PTHR47755">
    <property type="entry name" value="CELL DIVISION PROTEIN FTSX"/>
    <property type="match status" value="1"/>
</dbReference>
<dbReference type="Proteomes" id="UP000199183">
    <property type="component" value="Unassembled WGS sequence"/>
</dbReference>
<dbReference type="Gene3D" id="3.30.70.3040">
    <property type="match status" value="1"/>
</dbReference>
<feature type="transmembrane region" description="Helical" evidence="13">
    <location>
        <begin position="231"/>
        <end position="258"/>
    </location>
</feature>
<keyword evidence="9 13" id="KW-1133">Transmembrane helix</keyword>
<dbReference type="OrthoDB" id="9812531at2"/>
<dbReference type="EMBL" id="FNRY01000002">
    <property type="protein sequence ID" value="SEC54565.1"/>
    <property type="molecule type" value="Genomic_DNA"/>
</dbReference>
<dbReference type="STRING" id="640635.SAMN04489806_3180"/>
<evidence type="ECO:0000259" key="14">
    <source>
        <dbReference type="Pfam" id="PF02687"/>
    </source>
</evidence>
<feature type="domain" description="FtsX extracellular" evidence="15">
    <location>
        <begin position="57"/>
        <end position="163"/>
    </location>
</feature>
<dbReference type="PIRSF" id="PIRSF003097">
    <property type="entry name" value="FtsX"/>
    <property type="match status" value="1"/>
</dbReference>
<feature type="transmembrane region" description="Helical" evidence="13">
    <location>
        <begin position="179"/>
        <end position="203"/>
    </location>
</feature>
<dbReference type="InterPro" id="IPR004513">
    <property type="entry name" value="FtsX"/>
</dbReference>
<comment type="subcellular location">
    <subcellularLocation>
        <location evidence="2">Cell membrane</location>
        <topology evidence="2">Multi-pass membrane protein</topology>
    </subcellularLocation>
</comment>
<dbReference type="GO" id="GO:0051301">
    <property type="term" value="P:cell division"/>
    <property type="evidence" value="ECO:0007669"/>
    <property type="project" value="UniProtKB-KW"/>
</dbReference>
<evidence type="ECO:0000256" key="7">
    <source>
        <dbReference type="ARBA" id="ARBA00022618"/>
    </source>
</evidence>
<dbReference type="Pfam" id="PF02687">
    <property type="entry name" value="FtsX"/>
    <property type="match status" value="1"/>
</dbReference>
<keyword evidence="6 12" id="KW-1003">Cell membrane</keyword>
<evidence type="ECO:0000256" key="8">
    <source>
        <dbReference type="ARBA" id="ARBA00022692"/>
    </source>
</evidence>
<keyword evidence="10 12" id="KW-0472">Membrane</keyword>
<feature type="domain" description="ABC3 transporter permease C-terminal" evidence="14">
    <location>
        <begin position="187"/>
        <end position="301"/>
    </location>
</feature>
<dbReference type="RefSeq" id="WP_091187683.1">
    <property type="nucleotide sequence ID" value="NZ_FNRY01000002.1"/>
</dbReference>
<evidence type="ECO:0000256" key="9">
    <source>
        <dbReference type="ARBA" id="ARBA00022989"/>
    </source>
</evidence>
<evidence type="ECO:0000259" key="15">
    <source>
        <dbReference type="Pfam" id="PF18075"/>
    </source>
</evidence>
<evidence type="ECO:0000256" key="6">
    <source>
        <dbReference type="ARBA" id="ARBA00022475"/>
    </source>
</evidence>
<dbReference type="InterPro" id="IPR047929">
    <property type="entry name" value="FtsX_actino"/>
</dbReference>
<comment type="similarity">
    <text evidence="3 12">Belongs to the ABC-4 integral membrane protein family. FtsX subfamily.</text>
</comment>
<evidence type="ECO:0000256" key="3">
    <source>
        <dbReference type="ARBA" id="ARBA00007379"/>
    </source>
</evidence>
<dbReference type="NCBIfam" id="NF038346">
    <property type="entry name" value="FtsX_actino"/>
    <property type="match status" value="1"/>
</dbReference>
<evidence type="ECO:0000256" key="5">
    <source>
        <dbReference type="ARBA" id="ARBA00021907"/>
    </source>
</evidence>
<evidence type="ECO:0000313" key="16">
    <source>
        <dbReference type="EMBL" id="SEC54565.1"/>
    </source>
</evidence>
<evidence type="ECO:0000256" key="12">
    <source>
        <dbReference type="PIRNR" id="PIRNR003097"/>
    </source>
</evidence>
<evidence type="ECO:0000256" key="10">
    <source>
        <dbReference type="ARBA" id="ARBA00023136"/>
    </source>
</evidence>
<evidence type="ECO:0000256" key="2">
    <source>
        <dbReference type="ARBA" id="ARBA00004651"/>
    </source>
</evidence>
<protein>
    <recommendedName>
        <fullName evidence="5 12">Cell division protein FtsX</fullName>
    </recommendedName>
</protein>
<evidence type="ECO:0000313" key="17">
    <source>
        <dbReference type="Proteomes" id="UP000199183"/>
    </source>
</evidence>
<sequence>MRISLVFSEAVNGLRRNASMVISVILVTFISLTFVGAATLIQMQIGQMKSYWYDRAQVAIYMCTDTDAAADENCSGGAATEEQLAAVKAQLKDDTLSRYIKQFYFENNEQAFENFKQQFEGNQMTELVTPEQFNQTYWVNLKDPSQSAVLLEAFSDTPGVESVKDQRQYLDQIFQVLNIASYSAIGIAGLMLIAAVLLIATTIRLSAFSRRKEIGIMRLVGASNRFIQTPFILEGVFSALLGSVLAGGAIVTLVQVFVQGYLAPRMLFVNFVDIGDSLVVVPLLLVIGMLLAALSANFAIKRYLKI</sequence>
<keyword evidence="17" id="KW-1185">Reference proteome</keyword>
<proteinExistence type="inferred from homology"/>
<dbReference type="AlphaFoldDB" id="A0A1H4TDM5"/>
<evidence type="ECO:0000256" key="13">
    <source>
        <dbReference type="SAM" id="Phobius"/>
    </source>
</evidence>